<dbReference type="PROSITE" id="PS50885">
    <property type="entry name" value="HAMP"/>
    <property type="match status" value="1"/>
</dbReference>
<keyword evidence="3" id="KW-0145">Chemotaxis</keyword>
<sequence>MNEPFNPELENDKIISTGNPAFNEQNSSDENIEVLETLESAPSEKKSKHKISVKTITRSIAFKFAVVLFIFLALSFTTLSFFLVHSIAEDNTETYTNFSTTIAERTADGLTYWLDSFSKSFGIFTNSEAFTSGDYELACNYLTENKDLIDPSFDFIGIADQDGRMYDSNGNYTDISHEDFFTAIYTNGKQQYISDPVPSPDGIGYIFYVSAPVTNKNKSFWGVIVGALSLSKVNYQITQSNFNDNSFTYAIDSKGNIIAHPDSEKIMKNFYVMSDEESGYKGYKEMTQKMILSQKGTGIIKDSERNATNYVFYCPINHTNWSLAIAINQTEIVSTAKKSAFQICFISIMIAIILLVVTSIYLTLLVHPLIRLKNSIIEIASGAADLTKRIEVKTKDEVGEVVLGFNTFTENLHHIIMRIKESKDELSKVDGEMAGTTNETSSSINKIISNISTVSSQIEVQGKSVEETADKVNQIAKNIEALNAMIENQSSGVTQASAAVEEMLGNITSVTRSTEHMVDSFVALETDTTTGIEKQNSVDEQIQKIQEQSQMLMEANKVISKIASETNLLAMNASIEAAHAGDAGRGFSVVADEIHNLSESSSRQSKQIRDELQKIQNSIENVVVSSAEAKNSFQSVTKKIHETDQLVQQIKGAMEESEIGSHQITDALKMMNDSTSDVRVSSGNMSAGNQIILDQVKKLQLATEEIKSSMIEMTTSANQISGNGTTLSDISKAMQDSILKIGSQIDLFHV</sequence>
<accession>A0A1T4NHP4</accession>
<feature type="transmembrane region" description="Helical" evidence="11">
    <location>
        <begin position="60"/>
        <end position="84"/>
    </location>
</feature>
<evidence type="ECO:0000256" key="9">
    <source>
        <dbReference type="PROSITE-ProRule" id="PRU00284"/>
    </source>
</evidence>
<dbReference type="GO" id="GO:0007165">
    <property type="term" value="P:signal transduction"/>
    <property type="evidence" value="ECO:0007669"/>
    <property type="project" value="UniProtKB-KW"/>
</dbReference>
<gene>
    <name evidence="14" type="ORF">SAMN02745152_01224</name>
</gene>
<dbReference type="PROSITE" id="PS50111">
    <property type="entry name" value="CHEMOTAXIS_TRANSDUC_2"/>
    <property type="match status" value="1"/>
</dbReference>
<comment type="subcellular location">
    <subcellularLocation>
        <location evidence="1">Cell membrane</location>
        <topology evidence="1">Multi-pass membrane protein</topology>
    </subcellularLocation>
</comment>
<keyword evidence="4 11" id="KW-0812">Transmembrane</keyword>
<dbReference type="SMART" id="SM00304">
    <property type="entry name" value="HAMP"/>
    <property type="match status" value="1"/>
</dbReference>
<feature type="domain" description="HAMP" evidence="13">
    <location>
        <begin position="363"/>
        <end position="417"/>
    </location>
</feature>
<dbReference type="Gene3D" id="1.10.287.950">
    <property type="entry name" value="Methyl-accepting chemotaxis protein"/>
    <property type="match status" value="1"/>
</dbReference>
<dbReference type="PANTHER" id="PTHR32089">
    <property type="entry name" value="METHYL-ACCEPTING CHEMOTAXIS PROTEIN MCPB"/>
    <property type="match status" value="1"/>
</dbReference>
<feature type="domain" description="Methyl-accepting transducer" evidence="12">
    <location>
        <begin position="464"/>
        <end position="686"/>
    </location>
</feature>
<dbReference type="CDD" id="cd12912">
    <property type="entry name" value="PDC2_MCP_like"/>
    <property type="match status" value="1"/>
</dbReference>
<dbReference type="SMART" id="SM00283">
    <property type="entry name" value="MA"/>
    <property type="match status" value="1"/>
</dbReference>
<evidence type="ECO:0000313" key="15">
    <source>
        <dbReference type="Proteomes" id="UP000190395"/>
    </source>
</evidence>
<dbReference type="InterPro" id="IPR033479">
    <property type="entry name" value="dCache_1"/>
</dbReference>
<feature type="compositionally biased region" description="Polar residues" evidence="10">
    <location>
        <begin position="14"/>
        <end position="26"/>
    </location>
</feature>
<dbReference type="RefSeq" id="WP_078930970.1">
    <property type="nucleotide sequence ID" value="NZ_FUXC01000006.1"/>
</dbReference>
<keyword evidence="5 11" id="KW-1133">Transmembrane helix</keyword>
<feature type="transmembrane region" description="Helical" evidence="11">
    <location>
        <begin position="340"/>
        <end position="366"/>
    </location>
</feature>
<feature type="region of interest" description="Disordered" evidence="10">
    <location>
        <begin position="1"/>
        <end position="26"/>
    </location>
</feature>
<evidence type="ECO:0000256" key="1">
    <source>
        <dbReference type="ARBA" id="ARBA00004651"/>
    </source>
</evidence>
<dbReference type="GO" id="GO:0006935">
    <property type="term" value="P:chemotaxis"/>
    <property type="evidence" value="ECO:0007669"/>
    <property type="project" value="UniProtKB-KW"/>
</dbReference>
<reference evidence="14 15" key="1">
    <citation type="submission" date="2017-02" db="EMBL/GenBank/DDBJ databases">
        <authorList>
            <person name="Peterson S.W."/>
        </authorList>
    </citation>
    <scope>NUCLEOTIDE SEQUENCE [LARGE SCALE GENOMIC DNA]</scope>
    <source>
        <strain evidence="14 15">ATCC BAA-909</strain>
    </source>
</reference>
<evidence type="ECO:0000256" key="10">
    <source>
        <dbReference type="SAM" id="MobiDB-lite"/>
    </source>
</evidence>
<organism evidence="14 15">
    <name type="scientific">Treponema berlinense</name>
    <dbReference type="NCBI Taxonomy" id="225004"/>
    <lineage>
        <taxon>Bacteria</taxon>
        <taxon>Pseudomonadati</taxon>
        <taxon>Spirochaetota</taxon>
        <taxon>Spirochaetia</taxon>
        <taxon>Spirochaetales</taxon>
        <taxon>Treponemataceae</taxon>
        <taxon>Treponema</taxon>
    </lineage>
</organism>
<dbReference type="GeneID" id="303367466"/>
<evidence type="ECO:0000256" key="11">
    <source>
        <dbReference type="SAM" id="Phobius"/>
    </source>
</evidence>
<evidence type="ECO:0000256" key="7">
    <source>
        <dbReference type="ARBA" id="ARBA00023224"/>
    </source>
</evidence>
<dbReference type="CDD" id="cd12914">
    <property type="entry name" value="PDC1_DGC_like"/>
    <property type="match status" value="1"/>
</dbReference>
<keyword evidence="2" id="KW-1003">Cell membrane</keyword>
<dbReference type="SUPFAM" id="SSF58104">
    <property type="entry name" value="Methyl-accepting chemotaxis protein (MCP) signaling domain"/>
    <property type="match status" value="2"/>
</dbReference>
<dbReference type="AlphaFoldDB" id="A0A1T4NHP4"/>
<proteinExistence type="inferred from homology"/>
<evidence type="ECO:0000259" key="13">
    <source>
        <dbReference type="PROSITE" id="PS50885"/>
    </source>
</evidence>
<dbReference type="Proteomes" id="UP000190395">
    <property type="component" value="Unassembled WGS sequence"/>
</dbReference>
<name>A0A1T4NHP4_9SPIR</name>
<evidence type="ECO:0000256" key="8">
    <source>
        <dbReference type="ARBA" id="ARBA00029447"/>
    </source>
</evidence>
<dbReference type="Pfam" id="PF00015">
    <property type="entry name" value="MCPsignal"/>
    <property type="match status" value="1"/>
</dbReference>
<evidence type="ECO:0000313" key="14">
    <source>
        <dbReference type="EMBL" id="SJZ78841.1"/>
    </source>
</evidence>
<dbReference type="EMBL" id="FUXC01000006">
    <property type="protein sequence ID" value="SJZ78841.1"/>
    <property type="molecule type" value="Genomic_DNA"/>
</dbReference>
<keyword evidence="7 9" id="KW-0807">Transducer</keyword>
<comment type="similarity">
    <text evidence="8">Belongs to the methyl-accepting chemotaxis (MCP) protein family.</text>
</comment>
<dbReference type="CDD" id="cd06225">
    <property type="entry name" value="HAMP"/>
    <property type="match status" value="1"/>
</dbReference>
<evidence type="ECO:0000256" key="4">
    <source>
        <dbReference type="ARBA" id="ARBA00022692"/>
    </source>
</evidence>
<dbReference type="Pfam" id="PF00672">
    <property type="entry name" value="HAMP"/>
    <property type="match status" value="1"/>
</dbReference>
<keyword evidence="6 11" id="KW-0472">Membrane</keyword>
<evidence type="ECO:0000256" key="2">
    <source>
        <dbReference type="ARBA" id="ARBA00022475"/>
    </source>
</evidence>
<protein>
    <submittedName>
        <fullName evidence="14">Methyl-accepting chemotaxis sensory transducer with Cache sensor</fullName>
    </submittedName>
</protein>
<dbReference type="Gene3D" id="3.30.450.20">
    <property type="entry name" value="PAS domain"/>
    <property type="match status" value="1"/>
</dbReference>
<dbReference type="InterPro" id="IPR003660">
    <property type="entry name" value="HAMP_dom"/>
</dbReference>
<dbReference type="InterPro" id="IPR004089">
    <property type="entry name" value="MCPsignal_dom"/>
</dbReference>
<dbReference type="GO" id="GO:0005886">
    <property type="term" value="C:plasma membrane"/>
    <property type="evidence" value="ECO:0007669"/>
    <property type="project" value="UniProtKB-SubCell"/>
</dbReference>
<evidence type="ECO:0000256" key="5">
    <source>
        <dbReference type="ARBA" id="ARBA00022989"/>
    </source>
</evidence>
<dbReference type="Pfam" id="PF02743">
    <property type="entry name" value="dCache_1"/>
    <property type="match status" value="1"/>
</dbReference>
<dbReference type="PANTHER" id="PTHR32089:SF112">
    <property type="entry name" value="LYSOZYME-LIKE PROTEIN-RELATED"/>
    <property type="match status" value="1"/>
</dbReference>
<evidence type="ECO:0000259" key="12">
    <source>
        <dbReference type="PROSITE" id="PS50111"/>
    </source>
</evidence>
<dbReference type="STRING" id="225004.SAMN02745152_01224"/>
<dbReference type="OrthoDB" id="369343at2"/>
<evidence type="ECO:0000256" key="3">
    <source>
        <dbReference type="ARBA" id="ARBA00022500"/>
    </source>
</evidence>
<evidence type="ECO:0000256" key="6">
    <source>
        <dbReference type="ARBA" id="ARBA00023136"/>
    </source>
</evidence>
<dbReference type="Gene3D" id="6.10.340.10">
    <property type="match status" value="1"/>
</dbReference>
<keyword evidence="15" id="KW-1185">Reference proteome</keyword>